<evidence type="ECO:0000256" key="1">
    <source>
        <dbReference type="SAM" id="MobiDB-lite"/>
    </source>
</evidence>
<proteinExistence type="predicted"/>
<accession>A0ABT5DVH4</accession>
<gene>
    <name evidence="3" type="ORF">POL25_12030</name>
</gene>
<evidence type="ECO:0000313" key="3">
    <source>
        <dbReference type="EMBL" id="MDC0717626.1"/>
    </source>
</evidence>
<dbReference type="EMBL" id="JAQNDL010000001">
    <property type="protein sequence ID" value="MDC0717626.1"/>
    <property type="molecule type" value="Genomic_DNA"/>
</dbReference>
<feature type="region of interest" description="Disordered" evidence="1">
    <location>
        <begin position="31"/>
        <end position="55"/>
    </location>
</feature>
<evidence type="ECO:0000313" key="4">
    <source>
        <dbReference type="Proteomes" id="UP001221686"/>
    </source>
</evidence>
<keyword evidence="4" id="KW-1185">Reference proteome</keyword>
<feature type="compositionally biased region" description="Pro residues" evidence="1">
    <location>
        <begin position="37"/>
        <end position="48"/>
    </location>
</feature>
<comment type="caution">
    <text evidence="3">The sequence shown here is derived from an EMBL/GenBank/DDBJ whole genome shotgun (WGS) entry which is preliminary data.</text>
</comment>
<sequence length="123" mass="12211">MLARLSKDLSVPSRCLGAALLALVAACQPKPAAEPATEPPPVSEPPKPVTAGAEGGEVEGTCKVDADCVPASCCHPASCVPAAQKPDCTDVMCTMQCAPNTMDCGGHCACEAGSCKAVLAGSI</sequence>
<protein>
    <submittedName>
        <fullName evidence="3">Uncharacterized protein</fullName>
    </submittedName>
</protein>
<dbReference type="PROSITE" id="PS51257">
    <property type="entry name" value="PROKAR_LIPOPROTEIN"/>
    <property type="match status" value="1"/>
</dbReference>
<name>A0ABT5DVH4_9BACT</name>
<dbReference type="Proteomes" id="UP001221686">
    <property type="component" value="Unassembled WGS sequence"/>
</dbReference>
<keyword evidence="2" id="KW-0732">Signal</keyword>
<organism evidence="3 4">
    <name type="scientific">Nannocystis bainbridge</name>
    <dbReference type="NCBI Taxonomy" id="2995303"/>
    <lineage>
        <taxon>Bacteria</taxon>
        <taxon>Pseudomonadati</taxon>
        <taxon>Myxococcota</taxon>
        <taxon>Polyangia</taxon>
        <taxon>Nannocystales</taxon>
        <taxon>Nannocystaceae</taxon>
        <taxon>Nannocystis</taxon>
    </lineage>
</organism>
<evidence type="ECO:0000256" key="2">
    <source>
        <dbReference type="SAM" id="SignalP"/>
    </source>
</evidence>
<feature type="signal peptide" evidence="2">
    <location>
        <begin position="1"/>
        <end position="32"/>
    </location>
</feature>
<dbReference type="RefSeq" id="WP_272086110.1">
    <property type="nucleotide sequence ID" value="NZ_JAQNDL010000001.1"/>
</dbReference>
<feature type="chain" id="PRO_5045330641" evidence="2">
    <location>
        <begin position="33"/>
        <end position="123"/>
    </location>
</feature>
<reference evidence="3 4" key="1">
    <citation type="submission" date="2022-11" db="EMBL/GenBank/DDBJ databases">
        <title>Minimal conservation of predation-associated metabolite biosynthetic gene clusters underscores biosynthetic potential of Myxococcota including descriptions for ten novel species: Archangium lansinium sp. nov., Myxococcus landrumus sp. nov., Nannocystis bai.</title>
        <authorList>
            <person name="Ahearne A."/>
            <person name="Stevens C."/>
            <person name="Dowd S."/>
        </authorList>
    </citation>
    <scope>NUCLEOTIDE SEQUENCE [LARGE SCALE GENOMIC DNA]</scope>
    <source>
        <strain evidence="3 4">BB15-2</strain>
    </source>
</reference>